<keyword evidence="5" id="KW-0007">Acetylation</keyword>
<evidence type="ECO:0000256" key="6">
    <source>
        <dbReference type="ARBA" id="ARBA00023015"/>
    </source>
</evidence>
<accession>A0A2T0FEX3</accession>
<keyword evidence="3" id="KW-0808">Transferase</keyword>
<comment type="catalytic activity">
    <reaction evidence="9">
        <text>L-lysyl-[histone] + acetyl-CoA = N(6)-acetyl-L-lysyl-[histone] + CoA + H(+)</text>
        <dbReference type="Rhea" id="RHEA:21992"/>
        <dbReference type="Rhea" id="RHEA-COMP:9845"/>
        <dbReference type="Rhea" id="RHEA-COMP:11338"/>
        <dbReference type="ChEBI" id="CHEBI:15378"/>
        <dbReference type="ChEBI" id="CHEBI:29969"/>
        <dbReference type="ChEBI" id="CHEBI:57287"/>
        <dbReference type="ChEBI" id="CHEBI:57288"/>
        <dbReference type="ChEBI" id="CHEBI:61930"/>
        <dbReference type="EC" id="2.3.1.48"/>
    </reaction>
    <physiologicalReaction direction="left-to-right" evidence="9">
        <dbReference type="Rhea" id="RHEA:21993"/>
    </physiologicalReaction>
</comment>
<keyword evidence="6" id="KW-0805">Transcription regulation</keyword>
<dbReference type="SMART" id="SM01250">
    <property type="entry name" value="KAT11"/>
    <property type="match status" value="1"/>
</dbReference>
<dbReference type="STRING" id="45607.A0A2T0FEX3"/>
<organism evidence="10 11">
    <name type="scientific">Wickerhamiella sorbophila</name>
    <dbReference type="NCBI Taxonomy" id="45607"/>
    <lineage>
        <taxon>Eukaryota</taxon>
        <taxon>Fungi</taxon>
        <taxon>Dikarya</taxon>
        <taxon>Ascomycota</taxon>
        <taxon>Saccharomycotina</taxon>
        <taxon>Dipodascomycetes</taxon>
        <taxon>Dipodascales</taxon>
        <taxon>Trichomonascaceae</taxon>
        <taxon>Wickerhamiella</taxon>
    </lineage>
</organism>
<keyword evidence="7" id="KW-0804">Transcription</keyword>
<evidence type="ECO:0000313" key="10">
    <source>
        <dbReference type="EMBL" id="PRT53541.1"/>
    </source>
</evidence>
<comment type="caution">
    <text evidence="10">The sequence shown here is derived from an EMBL/GenBank/DDBJ whole genome shotgun (WGS) entry which is preliminary data.</text>
</comment>
<sequence length="359" mass="40649">MLAESRFVDLLAQVLPPLEFKLYHLKTHLKKCRKLVFTSKSDKSVDAYATHFFVLSLDGIDLLGLEVYIYESREYTTMFVSKADTTGHYPSDKPPTQMGKVVQQLLRGLIRYYLPLDKPVRVCLFAKAERQYLFLGSAKNPLKHVLSDAQLVKWWASCLDGLKSEFSSIKKCALQIPGASEAAVKSYLPSNPQLPWTVGDIFWEGAPDDPTIAVKRIPRFPDDPKLRFLEFLVAEKRVKKVSRAQFWIELQSRQEFRLGTTVGIFGLEGTVDKHESLEGNHSITQKEARLLREVTLEGDYSTKSSAEYSSNEFASRVPSYAEIDVKGTLTTPVVKRTVETPQVNVLSAGLVRKKQKTQR</sequence>
<comment type="subcellular location">
    <subcellularLocation>
        <location evidence="1">Nucleus</location>
    </subcellularLocation>
</comment>
<reference evidence="10 11" key="1">
    <citation type="submission" date="2017-04" db="EMBL/GenBank/DDBJ databases">
        <title>Genome sequencing of [Candida] sorbophila.</title>
        <authorList>
            <person name="Ahn J.O."/>
        </authorList>
    </citation>
    <scope>NUCLEOTIDE SEQUENCE [LARGE SCALE GENOMIC DNA]</scope>
    <source>
        <strain evidence="10 11">DS02</strain>
    </source>
</reference>
<dbReference type="Pfam" id="PF08214">
    <property type="entry name" value="HAT_KAT11"/>
    <property type="match status" value="1"/>
</dbReference>
<proteinExistence type="predicted"/>
<evidence type="ECO:0000256" key="7">
    <source>
        <dbReference type="ARBA" id="ARBA00023163"/>
    </source>
</evidence>
<keyword evidence="8" id="KW-0539">Nucleus</keyword>
<name>A0A2T0FEX3_9ASCO</name>
<dbReference type="EMBL" id="NDIQ01000001">
    <property type="protein sequence ID" value="PRT53541.1"/>
    <property type="molecule type" value="Genomic_DNA"/>
</dbReference>
<dbReference type="PROSITE" id="PS51728">
    <property type="entry name" value="RTT109_HAT"/>
    <property type="match status" value="1"/>
</dbReference>
<keyword evidence="4" id="KW-0227">DNA damage</keyword>
<dbReference type="PANTHER" id="PTHR31571">
    <property type="entry name" value="ALTERED INHERITANCE OF MITOCHONDRIA PROTEIN 6"/>
    <property type="match status" value="1"/>
</dbReference>
<gene>
    <name evidence="10" type="ORF">B9G98_01161</name>
</gene>
<evidence type="ECO:0000313" key="11">
    <source>
        <dbReference type="Proteomes" id="UP000238350"/>
    </source>
</evidence>
<evidence type="ECO:0000256" key="9">
    <source>
        <dbReference type="ARBA" id="ARBA00048940"/>
    </source>
</evidence>
<evidence type="ECO:0000256" key="3">
    <source>
        <dbReference type="ARBA" id="ARBA00022679"/>
    </source>
</evidence>
<dbReference type="AlphaFoldDB" id="A0A2T0FEX3"/>
<dbReference type="GeneID" id="36514910"/>
<dbReference type="Proteomes" id="UP000238350">
    <property type="component" value="Unassembled WGS sequence"/>
</dbReference>
<evidence type="ECO:0000256" key="5">
    <source>
        <dbReference type="ARBA" id="ARBA00022990"/>
    </source>
</evidence>
<evidence type="ECO:0000256" key="1">
    <source>
        <dbReference type="ARBA" id="ARBA00004123"/>
    </source>
</evidence>
<dbReference type="GO" id="GO:0032931">
    <property type="term" value="F:histone H3K56 acetyltransferase activity"/>
    <property type="evidence" value="ECO:0007669"/>
    <property type="project" value="TreeGrafter"/>
</dbReference>
<dbReference type="GO" id="GO:0006355">
    <property type="term" value="P:regulation of DNA-templated transcription"/>
    <property type="evidence" value="ECO:0007669"/>
    <property type="project" value="InterPro"/>
</dbReference>
<dbReference type="GO" id="GO:0006974">
    <property type="term" value="P:DNA damage response"/>
    <property type="evidence" value="ECO:0007669"/>
    <property type="project" value="UniProtKB-KW"/>
</dbReference>
<dbReference type="InterPro" id="IPR016849">
    <property type="entry name" value="Rtt109"/>
</dbReference>
<evidence type="ECO:0000256" key="8">
    <source>
        <dbReference type="ARBA" id="ARBA00023242"/>
    </source>
</evidence>
<keyword evidence="11" id="KW-1185">Reference proteome</keyword>
<dbReference type="OrthoDB" id="3361892at2759"/>
<dbReference type="InterPro" id="IPR051236">
    <property type="entry name" value="HAT_RTT109-like"/>
</dbReference>
<protein>
    <recommendedName>
        <fullName evidence="2">histone acetyltransferase</fullName>
        <ecNumber evidence="2">2.3.1.48</ecNumber>
    </recommendedName>
</protein>
<evidence type="ECO:0000256" key="4">
    <source>
        <dbReference type="ARBA" id="ARBA00022763"/>
    </source>
</evidence>
<evidence type="ECO:0000256" key="2">
    <source>
        <dbReference type="ARBA" id="ARBA00013184"/>
    </source>
</evidence>
<dbReference type="RefSeq" id="XP_024663487.1">
    <property type="nucleotide sequence ID" value="XM_024807719.1"/>
</dbReference>
<dbReference type="GO" id="GO:0005634">
    <property type="term" value="C:nucleus"/>
    <property type="evidence" value="ECO:0007669"/>
    <property type="project" value="UniProtKB-SubCell"/>
</dbReference>
<dbReference type="PANTHER" id="PTHR31571:SF2">
    <property type="entry name" value="HISTONE ACETYLTRANSFERASE RTT109"/>
    <property type="match status" value="1"/>
</dbReference>
<dbReference type="InterPro" id="IPR013178">
    <property type="entry name" value="Histone_AcTrfase_Rtt109/CBP"/>
</dbReference>
<dbReference type="EC" id="2.3.1.48" evidence="2"/>